<evidence type="ECO:0000256" key="1">
    <source>
        <dbReference type="ARBA" id="ARBA00004141"/>
    </source>
</evidence>
<feature type="transmembrane region" description="Helical" evidence="10">
    <location>
        <begin position="163"/>
        <end position="185"/>
    </location>
</feature>
<dbReference type="PRINTS" id="PR00237">
    <property type="entry name" value="GPCRRHODOPSN"/>
</dbReference>
<dbReference type="GO" id="GO:0005886">
    <property type="term" value="C:plasma membrane"/>
    <property type="evidence" value="ECO:0007669"/>
    <property type="project" value="TreeGrafter"/>
</dbReference>
<feature type="transmembrane region" description="Helical" evidence="10">
    <location>
        <begin position="301"/>
        <end position="319"/>
    </location>
</feature>
<feature type="compositionally biased region" description="Basic and acidic residues" evidence="9">
    <location>
        <begin position="409"/>
        <end position="424"/>
    </location>
</feature>
<dbReference type="InterPro" id="IPR000276">
    <property type="entry name" value="GPCR_Rhodpsn"/>
</dbReference>
<reference evidence="12 13" key="1">
    <citation type="journal article" date="2018" name="Nat. Ecol. Evol.">
        <title>Genomic signatures of mitonuclear coevolution across populations of Tigriopus californicus.</title>
        <authorList>
            <person name="Barreto F.S."/>
            <person name="Watson E.T."/>
            <person name="Lima T.G."/>
            <person name="Willett C.S."/>
            <person name="Edmands S."/>
            <person name="Li W."/>
            <person name="Burton R.S."/>
        </authorList>
    </citation>
    <scope>NUCLEOTIDE SEQUENCE [LARGE SCALE GENOMIC DNA]</scope>
    <source>
        <strain evidence="12 13">San Diego</strain>
    </source>
</reference>
<dbReference type="OMA" id="FVENCKW"/>
<dbReference type="OrthoDB" id="5953793at2759"/>
<dbReference type="EMBL" id="VCGU01000011">
    <property type="protein sequence ID" value="TRY67948.1"/>
    <property type="molecule type" value="Genomic_DNA"/>
</dbReference>
<dbReference type="STRING" id="6832.A0A553NR77"/>
<evidence type="ECO:0000313" key="13">
    <source>
        <dbReference type="Proteomes" id="UP000318571"/>
    </source>
</evidence>
<dbReference type="GO" id="GO:0004930">
    <property type="term" value="F:G protein-coupled receptor activity"/>
    <property type="evidence" value="ECO:0007669"/>
    <property type="project" value="UniProtKB-KW"/>
</dbReference>
<feature type="domain" description="G-protein coupled receptors family 1 profile" evidence="11">
    <location>
        <begin position="101"/>
        <end position="375"/>
    </location>
</feature>
<dbReference type="Pfam" id="PF00001">
    <property type="entry name" value="7tm_1"/>
    <property type="match status" value="1"/>
</dbReference>
<dbReference type="PANTHER" id="PTHR45695:SF9">
    <property type="entry name" value="LEUCOKININ RECEPTOR"/>
    <property type="match status" value="1"/>
</dbReference>
<accession>A0A553NR77</accession>
<evidence type="ECO:0000256" key="5">
    <source>
        <dbReference type="ARBA" id="ARBA00023040"/>
    </source>
</evidence>
<keyword evidence="5" id="KW-0297">G-protein coupled receptor</keyword>
<evidence type="ECO:0000256" key="2">
    <source>
        <dbReference type="ARBA" id="ARBA00010663"/>
    </source>
</evidence>
<proteinExistence type="inferred from homology"/>
<dbReference type="Gene3D" id="1.20.1070.10">
    <property type="entry name" value="Rhodopsin 7-helix transmembrane proteins"/>
    <property type="match status" value="1"/>
</dbReference>
<evidence type="ECO:0000259" key="11">
    <source>
        <dbReference type="PROSITE" id="PS50262"/>
    </source>
</evidence>
<keyword evidence="3 10" id="KW-0812">Transmembrane</keyword>
<evidence type="ECO:0000256" key="9">
    <source>
        <dbReference type="SAM" id="MobiDB-lite"/>
    </source>
</evidence>
<evidence type="ECO:0000313" key="12">
    <source>
        <dbReference type="EMBL" id="TRY67948.1"/>
    </source>
</evidence>
<organism evidence="12 13">
    <name type="scientific">Tigriopus californicus</name>
    <name type="common">Marine copepod</name>
    <dbReference type="NCBI Taxonomy" id="6832"/>
    <lineage>
        <taxon>Eukaryota</taxon>
        <taxon>Metazoa</taxon>
        <taxon>Ecdysozoa</taxon>
        <taxon>Arthropoda</taxon>
        <taxon>Crustacea</taxon>
        <taxon>Multicrustacea</taxon>
        <taxon>Hexanauplia</taxon>
        <taxon>Copepoda</taxon>
        <taxon>Harpacticoida</taxon>
        <taxon>Harpacticidae</taxon>
        <taxon>Tigriopus</taxon>
    </lineage>
</organism>
<feature type="region of interest" description="Disordered" evidence="9">
    <location>
        <begin position="409"/>
        <end position="444"/>
    </location>
</feature>
<dbReference type="PANTHER" id="PTHR45695">
    <property type="entry name" value="LEUCOKININ RECEPTOR-RELATED"/>
    <property type="match status" value="1"/>
</dbReference>
<feature type="transmembrane region" description="Helical" evidence="10">
    <location>
        <begin position="85"/>
        <end position="110"/>
    </location>
</feature>
<name>A0A553NR77_TIGCA</name>
<evidence type="ECO:0000256" key="8">
    <source>
        <dbReference type="ARBA" id="ARBA00023224"/>
    </source>
</evidence>
<keyword evidence="13" id="KW-1185">Reference proteome</keyword>
<keyword evidence="6 10" id="KW-0472">Membrane</keyword>
<protein>
    <recommendedName>
        <fullName evidence="11">G-protein coupled receptors family 1 profile domain-containing protein</fullName>
    </recommendedName>
</protein>
<dbReference type="CDD" id="cd00637">
    <property type="entry name" value="7tm_classA_rhodopsin-like"/>
    <property type="match status" value="1"/>
</dbReference>
<dbReference type="AlphaFoldDB" id="A0A553NR77"/>
<dbReference type="PROSITE" id="PS50262">
    <property type="entry name" value="G_PROTEIN_RECEP_F1_2"/>
    <property type="match status" value="1"/>
</dbReference>
<evidence type="ECO:0000256" key="7">
    <source>
        <dbReference type="ARBA" id="ARBA00023170"/>
    </source>
</evidence>
<evidence type="ECO:0000256" key="6">
    <source>
        <dbReference type="ARBA" id="ARBA00023136"/>
    </source>
</evidence>
<evidence type="ECO:0000256" key="4">
    <source>
        <dbReference type="ARBA" id="ARBA00022989"/>
    </source>
</evidence>
<sequence length="444" mass="50329">MADTMDKAADTVRGVARAAGEGMASIANTIQQSVNENIEDYEDAIDDYIPPQIELNDGNGISTSLPDFESSSVSSGYILNDTNQWGWITLYVVTIVIAILGNLLFIVASLCTKRTRTTGYYLLINLSIRDILLACLCVPFTLDSEIIAYTWNFGGIYCIVYKFAYYCFLFFLPLTILFLAFHLFVENCKWNFAGEEGVVPRPWAHTLYIPLIWFFSSVFAVPTVFYAKVHNETDDFYGNEIVRRPDDSLACVFATGGDWGPGSDFYYVSSNILTFALPFVLLFIPWWALLVQVCGCCTRKLRSSEFWLSIITIFLILFYETSRAPFELFNIHHIMTTWKILGPFEPFIPNIDSEPYKAVMKWAVYAPALLHPLLYFTFSPEARHGVYILFTRMCSCCCTKSDRDVEVASDDEKGRMLDSKKETENAVGEDQAGVPLQSKQEDEM</sequence>
<keyword evidence="4 10" id="KW-1133">Transmembrane helix</keyword>
<keyword evidence="7" id="KW-0675">Receptor</keyword>
<comment type="similarity">
    <text evidence="2">Belongs to the G-protein coupled receptor 1 family.</text>
</comment>
<comment type="subcellular location">
    <subcellularLocation>
        <location evidence="1">Membrane</location>
        <topology evidence="1">Multi-pass membrane protein</topology>
    </subcellularLocation>
</comment>
<dbReference type="Proteomes" id="UP000318571">
    <property type="component" value="Chromosome 4"/>
</dbReference>
<gene>
    <name evidence="12" type="ORF">TCAL_03437</name>
</gene>
<evidence type="ECO:0000256" key="10">
    <source>
        <dbReference type="SAM" id="Phobius"/>
    </source>
</evidence>
<feature type="transmembrane region" description="Helical" evidence="10">
    <location>
        <begin position="206"/>
        <end position="227"/>
    </location>
</feature>
<dbReference type="InterPro" id="IPR017452">
    <property type="entry name" value="GPCR_Rhodpsn_7TM"/>
</dbReference>
<keyword evidence="8" id="KW-0807">Transducer</keyword>
<dbReference type="SUPFAM" id="SSF81321">
    <property type="entry name" value="Family A G protein-coupled receptor-like"/>
    <property type="match status" value="1"/>
</dbReference>
<feature type="transmembrane region" description="Helical" evidence="10">
    <location>
        <begin position="265"/>
        <end position="289"/>
    </location>
</feature>
<feature type="transmembrane region" description="Helical" evidence="10">
    <location>
        <begin position="131"/>
        <end position="151"/>
    </location>
</feature>
<evidence type="ECO:0000256" key="3">
    <source>
        <dbReference type="ARBA" id="ARBA00022692"/>
    </source>
</evidence>
<comment type="caution">
    <text evidence="12">The sequence shown here is derived from an EMBL/GenBank/DDBJ whole genome shotgun (WGS) entry which is preliminary data.</text>
</comment>